<feature type="domain" description="Disease resistance N-terminal" evidence="8">
    <location>
        <begin position="101"/>
        <end position="186"/>
    </location>
</feature>
<dbReference type="GO" id="GO:0005524">
    <property type="term" value="F:ATP binding"/>
    <property type="evidence" value="ECO:0007669"/>
    <property type="project" value="UniProtKB-KW"/>
</dbReference>
<dbReference type="RefSeq" id="XP_027063996.1">
    <property type="nucleotide sequence ID" value="XM_027208195.2"/>
</dbReference>
<evidence type="ECO:0000313" key="11">
    <source>
        <dbReference type="Proteomes" id="UP001652660"/>
    </source>
</evidence>
<dbReference type="Pfam" id="PF23598">
    <property type="entry name" value="LRR_14"/>
    <property type="match status" value="1"/>
</dbReference>
<dbReference type="Pfam" id="PF23559">
    <property type="entry name" value="WHD_DRP"/>
    <property type="match status" value="1"/>
</dbReference>
<dbReference type="FunFam" id="3.40.50.300:FF:001091">
    <property type="entry name" value="Probable disease resistance protein At1g61300"/>
    <property type="match status" value="1"/>
</dbReference>
<reference evidence="12" key="2">
    <citation type="submission" date="2025-08" db="UniProtKB">
        <authorList>
            <consortium name="RefSeq"/>
        </authorList>
    </citation>
    <scope>IDENTIFICATION</scope>
    <source>
        <tissue evidence="12">Leaves</tissue>
    </source>
</reference>
<dbReference type="PANTHER" id="PTHR23155">
    <property type="entry name" value="DISEASE RESISTANCE PROTEIN RP"/>
    <property type="match status" value="1"/>
</dbReference>
<organism evidence="11 12">
    <name type="scientific">Coffea arabica</name>
    <name type="common">Arabian coffee</name>
    <dbReference type="NCBI Taxonomy" id="13443"/>
    <lineage>
        <taxon>Eukaryota</taxon>
        <taxon>Viridiplantae</taxon>
        <taxon>Streptophyta</taxon>
        <taxon>Embryophyta</taxon>
        <taxon>Tracheophyta</taxon>
        <taxon>Spermatophyta</taxon>
        <taxon>Magnoliopsida</taxon>
        <taxon>eudicotyledons</taxon>
        <taxon>Gunneridae</taxon>
        <taxon>Pentapetalae</taxon>
        <taxon>asterids</taxon>
        <taxon>lamiids</taxon>
        <taxon>Gentianales</taxon>
        <taxon>Rubiaceae</taxon>
        <taxon>Ixoroideae</taxon>
        <taxon>Gardenieae complex</taxon>
        <taxon>Bertiereae - Coffeeae clade</taxon>
        <taxon>Coffeeae</taxon>
        <taxon>Coffea</taxon>
    </lineage>
</organism>
<evidence type="ECO:0000259" key="10">
    <source>
        <dbReference type="Pfam" id="PF23598"/>
    </source>
</evidence>
<evidence type="ECO:0000259" key="9">
    <source>
        <dbReference type="Pfam" id="PF23559"/>
    </source>
</evidence>
<protein>
    <submittedName>
        <fullName evidence="12">Disease resistance RPP13-like protein 4</fullName>
    </submittedName>
</protein>
<name>A0A6P6SDX9_COFAR</name>
<dbReference type="Gene3D" id="1.10.8.430">
    <property type="entry name" value="Helical domain of apoptotic protease-activating factors"/>
    <property type="match status" value="1"/>
</dbReference>
<dbReference type="Pfam" id="PF18052">
    <property type="entry name" value="Rx_N"/>
    <property type="match status" value="1"/>
</dbReference>
<dbReference type="SUPFAM" id="SSF52540">
    <property type="entry name" value="P-loop containing nucleoside triphosphate hydrolases"/>
    <property type="match status" value="1"/>
</dbReference>
<keyword evidence="6" id="KW-0067">ATP-binding</keyword>
<evidence type="ECO:0000259" key="7">
    <source>
        <dbReference type="Pfam" id="PF00931"/>
    </source>
</evidence>
<dbReference type="InterPro" id="IPR042197">
    <property type="entry name" value="Apaf_helical"/>
</dbReference>
<dbReference type="Gene3D" id="3.40.50.300">
    <property type="entry name" value="P-loop containing nucleotide triphosphate hydrolases"/>
    <property type="match status" value="1"/>
</dbReference>
<dbReference type="Gene3D" id="3.80.10.10">
    <property type="entry name" value="Ribonuclease Inhibitor"/>
    <property type="match status" value="2"/>
</dbReference>
<dbReference type="InterPro" id="IPR058922">
    <property type="entry name" value="WHD_DRP"/>
</dbReference>
<accession>A0A6P6SDX9</accession>
<dbReference type="GO" id="GO:0051607">
    <property type="term" value="P:defense response to virus"/>
    <property type="evidence" value="ECO:0007669"/>
    <property type="project" value="UniProtKB-ARBA"/>
</dbReference>
<dbReference type="InterPro" id="IPR002182">
    <property type="entry name" value="NB-ARC"/>
</dbReference>
<dbReference type="FunFam" id="1.10.10.10:FF:000322">
    <property type="entry name" value="Probable disease resistance protein At1g63360"/>
    <property type="match status" value="1"/>
</dbReference>
<sequence length="961" mass="108977">MSAIYDNWERLVRATLRREDLLLTALRTPSDISTVSESSSFNFSDPSHSASSFNISSLLVGDSFTYHQNLQATDYISGTNLIKHRGSNVGLKGALVNAVAQELVKDLARATQHESRYALQFPTRFRILEEELKFMQSFVADASKLKDGQETVKATLHVLQQLIYEADDLVLDCKIQDDYRKMKGTSGFYLYPSEIYFRYETGKKLTEITTRIKRMSEYLKSYYTPSQRSSSENGNDPKRRWTAPLIDQSEVVGLKEDVEKVRGWILGQNEPLLLAIVGLGGLGKTTLAKMIYRDVNLTRRFQEKIWVSVSQPVNEDEIMKSMLKQLNADGSGSPKGDMLSTIHGLLSDKAYLIVLDDVWSTDDGWWERISGGLPVKEGHNSCIIITSRIKTVVKNMGVQDAQTHQPRYLNDEESWKLFCKVARVSEVDEQNTKLVEEGKEIVKKCGGLPLAIKTVGGLLSSEERSSIKWRKIRETFHEKLTSIGANCSERNPHVIASLQLSYDELPAFLKPCILCFSIYPEDYEVDVDQLIRWWVGEGFLRGMSSETATEFAFKSLSELISRCLVEVAQRRNFDGSFYTCKVHDMVRDLTIKIAKEEDFCSFDANGKHIADVCSRRLGVTQETKLSALRGNSKLRALLLTTTHYISFNRNTELAKIKSLRVLDLSHARLDYVFVKDLWNWITSLKRLACLSLRDVAQLLEVPNSIGKLLGLQVLILGECKYLKKLPTSIVKLPRLIILDVGNCPSLRCLPQGFSRLSNLQKLYGFKIAGPGNAAGSHLAELKALTELRVLQIDLTEDSTIEDRELDALELLEKLKLLSINAGDCKDKNILSKMNKLSPPSSIEELYLKHYLGETTPAWINPRSLQQLQYLSVENSGIEKMNQEFWGDEEYKWDVKGLCLKFCQRLEVSWEELQAVMPQIRHLEVSQCNLLASFPCDVEAVGFWHKDTKEKNVSENVFSQED</sequence>
<keyword evidence="4" id="KW-0547">Nucleotide-binding</keyword>
<dbReference type="InterPro" id="IPR027417">
    <property type="entry name" value="P-loop_NTPase"/>
</dbReference>
<dbReference type="Gene3D" id="1.10.10.10">
    <property type="entry name" value="Winged helix-like DNA-binding domain superfamily/Winged helix DNA-binding domain"/>
    <property type="match status" value="1"/>
</dbReference>
<dbReference type="SUPFAM" id="SSF52058">
    <property type="entry name" value="L domain-like"/>
    <property type="match status" value="1"/>
</dbReference>
<dbReference type="PRINTS" id="PR00364">
    <property type="entry name" value="DISEASERSIST"/>
</dbReference>
<dbReference type="GO" id="GO:0098542">
    <property type="term" value="P:defense response to other organism"/>
    <property type="evidence" value="ECO:0007669"/>
    <property type="project" value="TreeGrafter"/>
</dbReference>
<evidence type="ECO:0000259" key="8">
    <source>
        <dbReference type="Pfam" id="PF18052"/>
    </source>
</evidence>
<comment type="similarity">
    <text evidence="1">Belongs to the disease resistance NB-LRR family.</text>
</comment>
<evidence type="ECO:0000256" key="4">
    <source>
        <dbReference type="ARBA" id="ARBA00022741"/>
    </source>
</evidence>
<evidence type="ECO:0000256" key="2">
    <source>
        <dbReference type="ARBA" id="ARBA00022614"/>
    </source>
</evidence>
<evidence type="ECO:0000313" key="12">
    <source>
        <dbReference type="RefSeq" id="XP_027063996.1"/>
    </source>
</evidence>
<dbReference type="Gene3D" id="1.20.5.4130">
    <property type="match status" value="1"/>
</dbReference>
<keyword evidence="5" id="KW-0611">Plant defense</keyword>
<dbReference type="GeneID" id="113690343"/>
<feature type="domain" description="Disease resistance protein winged helix" evidence="9">
    <location>
        <begin position="518"/>
        <end position="589"/>
    </location>
</feature>
<evidence type="ECO:0000256" key="6">
    <source>
        <dbReference type="ARBA" id="ARBA00022840"/>
    </source>
</evidence>
<dbReference type="InterPro" id="IPR055414">
    <property type="entry name" value="LRR_R13L4/SHOC2-like"/>
</dbReference>
<dbReference type="InterPro" id="IPR036388">
    <property type="entry name" value="WH-like_DNA-bd_sf"/>
</dbReference>
<dbReference type="AlphaFoldDB" id="A0A6P6SDX9"/>
<keyword evidence="11" id="KW-1185">Reference proteome</keyword>
<feature type="domain" description="NB-ARC" evidence="7">
    <location>
        <begin position="255"/>
        <end position="423"/>
    </location>
</feature>
<reference evidence="11" key="1">
    <citation type="journal article" date="2025" name="Foods">
        <title>Unveiling the Microbial Signatures of Arabica Coffee Cherries: Insights into Ripeness Specific Diversity, Functional Traits, and Implications for Quality and Safety.</title>
        <authorList>
            <consortium name="RefSeq"/>
            <person name="Tenea G.N."/>
            <person name="Cifuentes V."/>
            <person name="Reyes P."/>
            <person name="Cevallos-Vallejos M."/>
        </authorList>
    </citation>
    <scope>NUCLEOTIDE SEQUENCE [LARGE SCALE GENOMIC DNA]</scope>
</reference>
<keyword evidence="2" id="KW-0433">Leucine-rich repeat</keyword>
<feature type="domain" description="Disease resistance R13L4/SHOC-2-like LRR" evidence="10">
    <location>
        <begin position="648"/>
        <end position="873"/>
    </location>
</feature>
<proteinExistence type="inferred from homology"/>
<dbReference type="Proteomes" id="UP001652660">
    <property type="component" value="Chromosome 5c"/>
</dbReference>
<dbReference type="OrthoDB" id="2973320at2759"/>
<gene>
    <name evidence="12" type="primary">LOC113690343</name>
</gene>
<evidence type="ECO:0000256" key="3">
    <source>
        <dbReference type="ARBA" id="ARBA00022737"/>
    </source>
</evidence>
<evidence type="ECO:0000256" key="5">
    <source>
        <dbReference type="ARBA" id="ARBA00022821"/>
    </source>
</evidence>
<dbReference type="Pfam" id="PF00931">
    <property type="entry name" value="NB-ARC"/>
    <property type="match status" value="1"/>
</dbReference>
<dbReference type="InterPro" id="IPR044974">
    <property type="entry name" value="Disease_R_plants"/>
</dbReference>
<dbReference type="PANTHER" id="PTHR23155:SF759">
    <property type="entry name" value="AAA+ ATPASE DOMAIN-CONTAINING PROTEIN"/>
    <property type="match status" value="1"/>
</dbReference>
<dbReference type="GO" id="GO:0043531">
    <property type="term" value="F:ADP binding"/>
    <property type="evidence" value="ECO:0007669"/>
    <property type="project" value="InterPro"/>
</dbReference>
<dbReference type="InterPro" id="IPR032675">
    <property type="entry name" value="LRR_dom_sf"/>
</dbReference>
<dbReference type="InterPro" id="IPR041118">
    <property type="entry name" value="Rx_N"/>
</dbReference>
<evidence type="ECO:0000256" key="1">
    <source>
        <dbReference type="ARBA" id="ARBA00008894"/>
    </source>
</evidence>
<keyword evidence="3" id="KW-0677">Repeat</keyword>